<dbReference type="RefSeq" id="WP_055450431.1">
    <property type="nucleotide sequence ID" value="NZ_CYHF01000005.1"/>
</dbReference>
<feature type="transmembrane region" description="Helical" evidence="6">
    <location>
        <begin position="74"/>
        <end position="92"/>
    </location>
</feature>
<proteinExistence type="predicted"/>
<feature type="region of interest" description="Disordered" evidence="5">
    <location>
        <begin position="452"/>
        <end position="572"/>
    </location>
</feature>
<accession>A0A0K6I1C0</accession>
<dbReference type="InterPro" id="IPR014150">
    <property type="entry name" value="Conjugal_tfr_TrbL"/>
</dbReference>
<feature type="transmembrane region" description="Helical" evidence="6">
    <location>
        <begin position="321"/>
        <end position="347"/>
    </location>
</feature>
<feature type="transmembrane region" description="Helical" evidence="6">
    <location>
        <begin position="142"/>
        <end position="164"/>
    </location>
</feature>
<dbReference type="GO" id="GO:0016020">
    <property type="term" value="C:membrane"/>
    <property type="evidence" value="ECO:0007669"/>
    <property type="project" value="UniProtKB-SubCell"/>
</dbReference>
<evidence type="ECO:0000313" key="7">
    <source>
        <dbReference type="EMBL" id="CUA96881.1"/>
    </source>
</evidence>
<dbReference type="Proteomes" id="UP000183649">
    <property type="component" value="Unassembled WGS sequence"/>
</dbReference>
<feature type="transmembrane region" description="Helical" evidence="6">
    <location>
        <begin position="242"/>
        <end position="263"/>
    </location>
</feature>
<evidence type="ECO:0000313" key="8">
    <source>
        <dbReference type="Proteomes" id="UP000183649"/>
    </source>
</evidence>
<feature type="transmembrane region" description="Helical" evidence="6">
    <location>
        <begin position="104"/>
        <end position="122"/>
    </location>
</feature>
<feature type="transmembrane region" description="Helical" evidence="6">
    <location>
        <begin position="217"/>
        <end position="235"/>
    </location>
</feature>
<organism evidence="7 8">
    <name type="scientific">Thiomonas bhubaneswarensis</name>
    <dbReference type="NCBI Taxonomy" id="339866"/>
    <lineage>
        <taxon>Bacteria</taxon>
        <taxon>Pseudomonadati</taxon>
        <taxon>Pseudomonadota</taxon>
        <taxon>Betaproteobacteria</taxon>
        <taxon>Burkholderiales</taxon>
        <taxon>Thiomonas</taxon>
    </lineage>
</organism>
<keyword evidence="2 6" id="KW-0812">Transmembrane</keyword>
<keyword evidence="8" id="KW-1185">Reference proteome</keyword>
<sequence length="572" mass="56166">MRADTVVSWRNIRPTAMQWVALAGLLLLVAAVSVTYAAPAPTPTGGPGGQGYLDTISSQFQAATTGWMTTAQGYAFKIFTALAAMDLSWWGIKQVLKKNDLADFIAGATLKIASIAFFYTIVKYAPTWMPLITSSFMNMGQAIGGAGAATASPSGVMSMAFSVVHQLYQVYNNAPGGITNIGTNLFLAIVIAATSLLALIGFGLVALQLLMTLIETYLVGGAGLVMLGFTGSGLTSSFGEKYIGYLVSVGIKLLMIYAIIGLGQNLVNSELSYIARYTSGNSLPPTDLLTVGVSMLIYGVIGMQAPGLAGSLMNGSPNMSLGNVAGGAAAIAGGLAAAGAAGVAGYAAATKGLDKLAGLVGAGSGSSASGAGGAIAGAEKLAALGQATGAASGAGGSSVGGIMGAKGGSIGGLPSGGGSGSAGSVKGANVSPGVAGVGQAAQAMMEGKGIADAASTPIGPRLAQSSAGSSGPASGASPSPSGRPGTGPVPAAGQPGQSVAAKGTMDSLGAPASADLDQRLAQESGARSSSDREPFDALRENLGKVIDKKDDIARHEGGGGSGIQIRLGHTEH</sequence>
<evidence type="ECO:0000256" key="3">
    <source>
        <dbReference type="ARBA" id="ARBA00022989"/>
    </source>
</evidence>
<evidence type="ECO:0000256" key="1">
    <source>
        <dbReference type="ARBA" id="ARBA00004141"/>
    </source>
</evidence>
<keyword evidence="3 6" id="KW-1133">Transmembrane helix</keyword>
<feature type="transmembrane region" description="Helical" evidence="6">
    <location>
        <begin position="288"/>
        <end position="309"/>
    </location>
</feature>
<feature type="compositionally biased region" description="Low complexity" evidence="5">
    <location>
        <begin position="465"/>
        <end position="490"/>
    </location>
</feature>
<dbReference type="AlphaFoldDB" id="A0A0K6I1C0"/>
<name>A0A0K6I1C0_9BURK</name>
<evidence type="ECO:0000256" key="2">
    <source>
        <dbReference type="ARBA" id="ARBA00022692"/>
    </source>
</evidence>
<feature type="compositionally biased region" description="Basic and acidic residues" evidence="5">
    <location>
        <begin position="529"/>
        <end position="557"/>
    </location>
</feature>
<dbReference type="GO" id="GO:0030255">
    <property type="term" value="P:protein secretion by the type IV secretion system"/>
    <property type="evidence" value="ECO:0007669"/>
    <property type="project" value="InterPro"/>
</dbReference>
<gene>
    <name evidence="7" type="ORF">Ga0061069_10511</name>
</gene>
<dbReference type="EMBL" id="CYHF01000005">
    <property type="protein sequence ID" value="CUA96881.1"/>
    <property type="molecule type" value="Genomic_DNA"/>
</dbReference>
<dbReference type="Pfam" id="PF04610">
    <property type="entry name" value="TrbL"/>
    <property type="match status" value="1"/>
</dbReference>
<comment type="subcellular location">
    <subcellularLocation>
        <location evidence="1">Membrane</location>
        <topology evidence="1">Multi-pass membrane protein</topology>
    </subcellularLocation>
</comment>
<evidence type="ECO:0000256" key="4">
    <source>
        <dbReference type="ARBA" id="ARBA00023136"/>
    </source>
</evidence>
<reference evidence="8" key="1">
    <citation type="submission" date="2015-08" db="EMBL/GenBank/DDBJ databases">
        <authorList>
            <person name="Varghese N."/>
        </authorList>
    </citation>
    <scope>NUCLEOTIDE SEQUENCE [LARGE SCALE GENOMIC DNA]</scope>
    <source>
        <strain evidence="8">DSM 18181</strain>
    </source>
</reference>
<evidence type="ECO:0000256" key="5">
    <source>
        <dbReference type="SAM" id="MobiDB-lite"/>
    </source>
</evidence>
<dbReference type="STRING" id="339866.GCA_001418255_01517"/>
<evidence type="ECO:0000256" key="6">
    <source>
        <dbReference type="SAM" id="Phobius"/>
    </source>
</evidence>
<dbReference type="InterPro" id="IPR007688">
    <property type="entry name" value="Conjugal_tfr_TrbL/VirB6"/>
</dbReference>
<keyword evidence="4 6" id="KW-0472">Membrane</keyword>
<feature type="transmembrane region" description="Helical" evidence="6">
    <location>
        <begin position="185"/>
        <end position="211"/>
    </location>
</feature>
<protein>
    <submittedName>
        <fullName evidence="7">P-type conjugative transfer protein TrbL</fullName>
    </submittedName>
</protein>
<dbReference type="OrthoDB" id="8525003at2"/>
<dbReference type="NCBIfam" id="TIGR02783">
    <property type="entry name" value="TrbL_P"/>
    <property type="match status" value="1"/>
</dbReference>